<gene>
    <name evidence="1" type="ORF">RPERSI_LOCUS5827</name>
</gene>
<evidence type="ECO:0000313" key="1">
    <source>
        <dbReference type="EMBL" id="CAG8598700.1"/>
    </source>
</evidence>
<reference evidence="1" key="1">
    <citation type="submission" date="2021-06" db="EMBL/GenBank/DDBJ databases">
        <authorList>
            <person name="Kallberg Y."/>
            <person name="Tangrot J."/>
            <person name="Rosling A."/>
        </authorList>
    </citation>
    <scope>NUCLEOTIDE SEQUENCE</scope>
    <source>
        <strain evidence="1">MA461A</strain>
    </source>
</reference>
<organism evidence="1 2">
    <name type="scientific">Racocetra persica</name>
    <dbReference type="NCBI Taxonomy" id="160502"/>
    <lineage>
        <taxon>Eukaryota</taxon>
        <taxon>Fungi</taxon>
        <taxon>Fungi incertae sedis</taxon>
        <taxon>Mucoromycota</taxon>
        <taxon>Glomeromycotina</taxon>
        <taxon>Glomeromycetes</taxon>
        <taxon>Diversisporales</taxon>
        <taxon>Gigasporaceae</taxon>
        <taxon>Racocetra</taxon>
    </lineage>
</organism>
<keyword evidence="2" id="KW-1185">Reference proteome</keyword>
<accession>A0ACA9MKS3</accession>
<proteinExistence type="predicted"/>
<feature type="non-terminal residue" evidence="1">
    <location>
        <position position="104"/>
    </location>
</feature>
<name>A0ACA9MKS3_9GLOM</name>
<sequence length="104" mass="11933">MQAKINYNHTIEVAKLLEQKLKIGQKSSNIVELETSNENEERIAVDDSESKESAKEAERLFLKIKEMKILSNELLVDLKHPADNSIEKCKLADLFDFEFSIPLL</sequence>
<protein>
    <submittedName>
        <fullName evidence="1">3830_t:CDS:1</fullName>
    </submittedName>
</protein>
<dbReference type="Proteomes" id="UP000789920">
    <property type="component" value="Unassembled WGS sequence"/>
</dbReference>
<comment type="caution">
    <text evidence="1">The sequence shown here is derived from an EMBL/GenBank/DDBJ whole genome shotgun (WGS) entry which is preliminary data.</text>
</comment>
<evidence type="ECO:0000313" key="2">
    <source>
        <dbReference type="Proteomes" id="UP000789920"/>
    </source>
</evidence>
<dbReference type="EMBL" id="CAJVQC010008978">
    <property type="protein sequence ID" value="CAG8598700.1"/>
    <property type="molecule type" value="Genomic_DNA"/>
</dbReference>